<feature type="region of interest" description="Disordered" evidence="1">
    <location>
        <begin position="35"/>
        <end position="57"/>
    </location>
</feature>
<feature type="signal peptide" evidence="2">
    <location>
        <begin position="1"/>
        <end position="21"/>
    </location>
</feature>
<proteinExistence type="predicted"/>
<name>A0AA97PM84_PYRO3</name>
<dbReference type="Proteomes" id="UP000011086">
    <property type="component" value="Unassembled WGS sequence"/>
</dbReference>
<dbReference type="EMBL" id="JH793437">
    <property type="protein sequence ID" value="ELQ39797.1"/>
    <property type="molecule type" value="Genomic_DNA"/>
</dbReference>
<reference evidence="3" key="1">
    <citation type="journal article" date="2012" name="PLoS Genet.">
        <title>Comparative analysis of the genomes of two field isolates of the rice blast fungus Magnaporthe oryzae.</title>
        <authorList>
            <person name="Xue M."/>
            <person name="Yang J."/>
            <person name="Li Z."/>
            <person name="Hu S."/>
            <person name="Yao N."/>
            <person name="Dean R.A."/>
            <person name="Zhao W."/>
            <person name="Shen M."/>
            <person name="Zhang H."/>
            <person name="Li C."/>
            <person name="Liu L."/>
            <person name="Cao L."/>
            <person name="Xu X."/>
            <person name="Xing Y."/>
            <person name="Hsiang T."/>
            <person name="Zhang Z."/>
            <person name="Xu J.R."/>
            <person name="Peng Y.L."/>
        </authorList>
    </citation>
    <scope>NUCLEOTIDE SEQUENCE</scope>
    <source>
        <strain evidence="3">Y34</strain>
    </source>
</reference>
<keyword evidence="2" id="KW-0732">Signal</keyword>
<organism evidence="3">
    <name type="scientific">Pyricularia oryzae (strain Y34)</name>
    <name type="common">Rice blast fungus</name>
    <name type="synonym">Magnaporthe oryzae</name>
    <dbReference type="NCBI Taxonomy" id="1143189"/>
    <lineage>
        <taxon>Eukaryota</taxon>
        <taxon>Fungi</taxon>
        <taxon>Dikarya</taxon>
        <taxon>Ascomycota</taxon>
        <taxon>Pezizomycotina</taxon>
        <taxon>Sordariomycetes</taxon>
        <taxon>Sordariomycetidae</taxon>
        <taxon>Magnaporthales</taxon>
        <taxon>Pyriculariaceae</taxon>
        <taxon>Pyricularia</taxon>
    </lineage>
</organism>
<feature type="chain" id="PRO_5041701853" evidence="2">
    <location>
        <begin position="22"/>
        <end position="115"/>
    </location>
</feature>
<feature type="compositionally biased region" description="Basic and acidic residues" evidence="1">
    <location>
        <begin position="43"/>
        <end position="57"/>
    </location>
</feature>
<gene>
    <name evidence="3" type="ORF">OOU_Y34scaffold00483g4</name>
</gene>
<evidence type="ECO:0000256" key="1">
    <source>
        <dbReference type="SAM" id="MobiDB-lite"/>
    </source>
</evidence>
<dbReference type="AlphaFoldDB" id="A0AA97PM84"/>
<protein>
    <submittedName>
        <fullName evidence="3">Uncharacterized protein</fullName>
    </submittedName>
</protein>
<accession>A0AA97PM84</accession>
<sequence length="115" mass="12800">MKLTTILTLAVSLALTTATEAASLKESGIKPATSKDQALNVVDHSEKQQNERRAEFKERVKEAFSTKKTSWPNKFGRSCGQGKGWCGMTGYCIIVTNGRRYGIYGRHWAPEECQD</sequence>
<evidence type="ECO:0000256" key="2">
    <source>
        <dbReference type="SAM" id="SignalP"/>
    </source>
</evidence>
<evidence type="ECO:0000313" key="3">
    <source>
        <dbReference type="EMBL" id="ELQ39797.1"/>
    </source>
</evidence>